<evidence type="ECO:0000256" key="5">
    <source>
        <dbReference type="ARBA" id="ARBA00022898"/>
    </source>
</evidence>
<keyword evidence="6 7" id="KW-0413">Isomerase</keyword>
<dbReference type="GO" id="GO:0008784">
    <property type="term" value="F:alanine racemase activity"/>
    <property type="evidence" value="ECO:0007669"/>
    <property type="project" value="UniProtKB-EC"/>
</dbReference>
<evidence type="ECO:0000259" key="8">
    <source>
        <dbReference type="SMART" id="SM01005"/>
    </source>
</evidence>
<comment type="caution">
    <text evidence="9">The sequence shown here is derived from an EMBL/GenBank/DDBJ whole genome shotgun (WGS) entry which is preliminary data.</text>
</comment>
<dbReference type="Proteomes" id="UP001320831">
    <property type="component" value="Unassembled WGS sequence"/>
</dbReference>
<keyword evidence="5 7" id="KW-0663">Pyridoxal phosphate</keyword>
<evidence type="ECO:0000256" key="7">
    <source>
        <dbReference type="HAMAP-Rule" id="MF_01201"/>
    </source>
</evidence>
<feature type="active site" description="Proton acceptor; specific for L-alanine" evidence="7">
    <location>
        <position position="259"/>
    </location>
</feature>
<protein>
    <recommendedName>
        <fullName evidence="4 7">Alanine racemase</fullName>
        <ecNumber evidence="4 7">5.1.1.1</ecNumber>
    </recommendedName>
</protein>
<dbReference type="CDD" id="cd00430">
    <property type="entry name" value="PLPDE_III_AR"/>
    <property type="match status" value="1"/>
</dbReference>
<evidence type="ECO:0000313" key="9">
    <source>
        <dbReference type="EMBL" id="MCT7375950.1"/>
    </source>
</evidence>
<name>A0ABT2LN14_9HYPH</name>
<evidence type="ECO:0000256" key="3">
    <source>
        <dbReference type="ARBA" id="ARBA00007880"/>
    </source>
</evidence>
<dbReference type="PROSITE" id="PS00395">
    <property type="entry name" value="ALANINE_RACEMASE"/>
    <property type="match status" value="1"/>
</dbReference>
<comment type="function">
    <text evidence="7">Catalyzes the interconversion of L-alanine and D-alanine. May also act on other amino acids.</text>
</comment>
<dbReference type="EC" id="5.1.1.1" evidence="4 7"/>
<feature type="active site" description="Proton acceptor; specific for D-alanine" evidence="7">
    <location>
        <position position="37"/>
    </location>
</feature>
<feature type="binding site" evidence="7">
    <location>
        <position position="137"/>
    </location>
    <ligand>
        <name>substrate</name>
    </ligand>
</feature>
<keyword evidence="10" id="KW-1185">Reference proteome</keyword>
<dbReference type="InterPro" id="IPR011079">
    <property type="entry name" value="Ala_racemase_C"/>
</dbReference>
<comment type="similarity">
    <text evidence="3 7">Belongs to the alanine racemase family.</text>
</comment>
<dbReference type="Gene3D" id="2.40.37.10">
    <property type="entry name" value="Lyase, Ornithine Decarboxylase, Chain A, domain 1"/>
    <property type="match status" value="1"/>
</dbReference>
<evidence type="ECO:0000313" key="10">
    <source>
        <dbReference type="Proteomes" id="UP001320831"/>
    </source>
</evidence>
<feature type="binding site" evidence="7">
    <location>
        <position position="316"/>
    </location>
    <ligand>
        <name>substrate</name>
    </ligand>
</feature>
<dbReference type="PANTHER" id="PTHR30511">
    <property type="entry name" value="ALANINE RACEMASE"/>
    <property type="match status" value="1"/>
</dbReference>
<dbReference type="InterPro" id="IPR029066">
    <property type="entry name" value="PLP-binding_barrel"/>
</dbReference>
<dbReference type="HAMAP" id="MF_01201">
    <property type="entry name" value="Ala_racemase"/>
    <property type="match status" value="1"/>
</dbReference>
<evidence type="ECO:0000256" key="4">
    <source>
        <dbReference type="ARBA" id="ARBA00013089"/>
    </source>
</evidence>
<dbReference type="InterPro" id="IPR001608">
    <property type="entry name" value="Ala_racemase_N"/>
</dbReference>
<sequence length="378" mass="39791">MPHLAGGRLVINLSALAANYRLLAERSTPAQAAAVVKADAYGLGLAPVARTLWAAGCRRFFVALPHEGLAMRDILPEAEIFVFNGLFGSEAAVAYRAGRLIPVLNAQSDLSIWEAYGWDDGETPRPCAIHVETGMNRLGLTPERARTLAEENALTRALTPVLVMSHLACADTPDHPMNRRQLESFQALRTLFPETETSLANSAGIFLGGGFLCNVTRPGIALYGGAPVSGAANPMQPVVTAEARVSQVKQVRAGDTVSYGATPLARDTIIAVASTGYADGYHRAASGGGVPLRNLSNGASGFIHGHEAPVLGRVTMDLTLFDVTALGPDAVAVGDHVELFGPNMPINTVAEAAGTIAYELLTSLGPRYHREYVGGGEE</sequence>
<evidence type="ECO:0000256" key="2">
    <source>
        <dbReference type="ARBA" id="ARBA00001933"/>
    </source>
</evidence>
<dbReference type="EMBL" id="JAOCZP010000003">
    <property type="protein sequence ID" value="MCT7375950.1"/>
    <property type="molecule type" value="Genomic_DNA"/>
</dbReference>
<reference evidence="9 10" key="1">
    <citation type="submission" date="2022-09" db="EMBL/GenBank/DDBJ databases">
        <title>Chelativorans salina sp. nov., a novel slightly halophilic bacterium isolated from a saline lake sediment enrichment.</title>
        <authorList>
            <person name="Gao L."/>
            <person name="Fang B.-Z."/>
            <person name="Li W.-J."/>
        </authorList>
    </citation>
    <scope>NUCLEOTIDE SEQUENCE [LARGE SCALE GENOMIC DNA]</scope>
    <source>
        <strain evidence="9 10">EGI FJ00035</strain>
    </source>
</reference>
<dbReference type="Pfam" id="PF00842">
    <property type="entry name" value="Ala_racemase_C"/>
    <property type="match status" value="1"/>
</dbReference>
<dbReference type="PRINTS" id="PR00992">
    <property type="entry name" value="ALARACEMASE"/>
</dbReference>
<dbReference type="InterPro" id="IPR009006">
    <property type="entry name" value="Ala_racemase/Decarboxylase_C"/>
</dbReference>
<comment type="pathway">
    <text evidence="7">Amino-acid biosynthesis; D-alanine biosynthesis; D-alanine from L-alanine: step 1/1.</text>
</comment>
<evidence type="ECO:0000256" key="1">
    <source>
        <dbReference type="ARBA" id="ARBA00000316"/>
    </source>
</evidence>
<comment type="cofactor">
    <cofactor evidence="2 7">
        <name>pyridoxal 5'-phosphate</name>
        <dbReference type="ChEBI" id="CHEBI:597326"/>
    </cofactor>
</comment>
<proteinExistence type="inferred from homology"/>
<dbReference type="SMART" id="SM01005">
    <property type="entry name" value="Ala_racemase_C"/>
    <property type="match status" value="1"/>
</dbReference>
<comment type="catalytic activity">
    <reaction evidence="1 7">
        <text>L-alanine = D-alanine</text>
        <dbReference type="Rhea" id="RHEA:20249"/>
        <dbReference type="ChEBI" id="CHEBI:57416"/>
        <dbReference type="ChEBI" id="CHEBI:57972"/>
        <dbReference type="EC" id="5.1.1.1"/>
    </reaction>
</comment>
<dbReference type="Gene3D" id="3.20.20.10">
    <property type="entry name" value="Alanine racemase"/>
    <property type="match status" value="1"/>
</dbReference>
<dbReference type="Pfam" id="PF01168">
    <property type="entry name" value="Ala_racemase_N"/>
    <property type="match status" value="1"/>
</dbReference>
<gene>
    <name evidence="9" type="primary">alr</name>
    <name evidence="9" type="ORF">N5A92_13000</name>
</gene>
<dbReference type="InterPro" id="IPR000821">
    <property type="entry name" value="Ala_racemase"/>
</dbReference>
<dbReference type="NCBIfam" id="TIGR00492">
    <property type="entry name" value="alr"/>
    <property type="match status" value="1"/>
</dbReference>
<feature type="domain" description="Alanine racemase C-terminal" evidence="8">
    <location>
        <begin position="238"/>
        <end position="373"/>
    </location>
</feature>
<dbReference type="PANTHER" id="PTHR30511:SF0">
    <property type="entry name" value="ALANINE RACEMASE, CATABOLIC-RELATED"/>
    <property type="match status" value="1"/>
</dbReference>
<feature type="modified residue" description="N6-(pyridoxal phosphate)lysine" evidence="7">
    <location>
        <position position="37"/>
    </location>
</feature>
<evidence type="ECO:0000256" key="6">
    <source>
        <dbReference type="ARBA" id="ARBA00023235"/>
    </source>
</evidence>
<accession>A0ABT2LN14</accession>
<dbReference type="InterPro" id="IPR020622">
    <property type="entry name" value="Ala_racemase_pyridoxalP-BS"/>
</dbReference>
<organism evidence="9 10">
    <name type="scientific">Chelativorans salis</name>
    <dbReference type="NCBI Taxonomy" id="2978478"/>
    <lineage>
        <taxon>Bacteria</taxon>
        <taxon>Pseudomonadati</taxon>
        <taxon>Pseudomonadota</taxon>
        <taxon>Alphaproteobacteria</taxon>
        <taxon>Hyphomicrobiales</taxon>
        <taxon>Phyllobacteriaceae</taxon>
        <taxon>Chelativorans</taxon>
    </lineage>
</organism>
<dbReference type="SUPFAM" id="SSF51419">
    <property type="entry name" value="PLP-binding barrel"/>
    <property type="match status" value="1"/>
</dbReference>
<dbReference type="SUPFAM" id="SSF50621">
    <property type="entry name" value="Alanine racemase C-terminal domain-like"/>
    <property type="match status" value="1"/>
</dbReference>